<evidence type="ECO:0000313" key="4">
    <source>
        <dbReference type="Proteomes" id="UP000617426"/>
    </source>
</evidence>
<keyword evidence="4" id="KW-1185">Reference proteome</keyword>
<proteinExistence type="predicted"/>
<dbReference type="EMBL" id="JACHMK010000001">
    <property type="protein sequence ID" value="MBB6334378.1"/>
    <property type="molecule type" value="Genomic_DNA"/>
</dbReference>
<gene>
    <name evidence="2" type="ORF">HD592_000943</name>
    <name evidence="3" type="ORF">HD592_000949</name>
</gene>
<dbReference type="Proteomes" id="UP000617426">
    <property type="component" value="Unassembled WGS sequence"/>
</dbReference>
<feature type="signal peptide" evidence="1">
    <location>
        <begin position="1"/>
        <end position="31"/>
    </location>
</feature>
<dbReference type="AlphaFoldDB" id="A0A923IZ67"/>
<protein>
    <submittedName>
        <fullName evidence="3">Uncharacterized protein</fullName>
    </submittedName>
</protein>
<dbReference type="EMBL" id="JACHMK010000001">
    <property type="protein sequence ID" value="MBB6334384.1"/>
    <property type="molecule type" value="Genomic_DNA"/>
</dbReference>
<sequence length="212" mass="22764">MDSGHLLMTWRRLSLFALGLALAACSAQTGAAEPYKLELDDLIARSEGVEPAASILKDRVITEAEIAEVDKAFISCVENAGFPGAIVEDLAGNVGIPMPADGSDSSAAFADCSESTFFSGIHGVFWGMRTNPKNLSQGEATLECLKRFQLIDPGLTADEFMREEEEWIASAPRVDGVIHGDPGQAHSYSDQAEGERMHTECMIDPSITPNTE</sequence>
<dbReference type="RefSeq" id="WP_184452302.1">
    <property type="nucleotide sequence ID" value="NZ_JACHMK010000001.1"/>
</dbReference>
<comment type="caution">
    <text evidence="3">The sequence shown here is derived from an EMBL/GenBank/DDBJ whole genome shotgun (WGS) entry which is preliminary data.</text>
</comment>
<evidence type="ECO:0000256" key="1">
    <source>
        <dbReference type="SAM" id="SignalP"/>
    </source>
</evidence>
<feature type="chain" id="PRO_5038324762" evidence="1">
    <location>
        <begin position="32"/>
        <end position="212"/>
    </location>
</feature>
<reference evidence="3" key="1">
    <citation type="submission" date="2020-08" db="EMBL/GenBank/DDBJ databases">
        <title>Sequencing the genomes of 1000 actinobacteria strains.</title>
        <authorList>
            <person name="Klenk H.-P."/>
        </authorList>
    </citation>
    <scope>NUCLEOTIDE SEQUENCE</scope>
    <source>
        <strain evidence="3">DSM 10695</strain>
    </source>
</reference>
<accession>A0A923IZ67</accession>
<keyword evidence="1" id="KW-0732">Signal</keyword>
<evidence type="ECO:0000313" key="2">
    <source>
        <dbReference type="EMBL" id="MBB6334378.1"/>
    </source>
</evidence>
<name>A0A923IZ67_9ACTO</name>
<evidence type="ECO:0000313" key="3">
    <source>
        <dbReference type="EMBL" id="MBB6334384.1"/>
    </source>
</evidence>
<organism evidence="3 4">
    <name type="scientific">Schaalia hyovaginalis</name>
    <dbReference type="NCBI Taxonomy" id="29316"/>
    <lineage>
        <taxon>Bacteria</taxon>
        <taxon>Bacillati</taxon>
        <taxon>Actinomycetota</taxon>
        <taxon>Actinomycetes</taxon>
        <taxon>Actinomycetales</taxon>
        <taxon>Actinomycetaceae</taxon>
        <taxon>Schaalia</taxon>
    </lineage>
</organism>